<evidence type="ECO:0000259" key="1">
    <source>
        <dbReference type="Pfam" id="PF03795"/>
    </source>
</evidence>
<dbReference type="Pfam" id="PF03795">
    <property type="entry name" value="YCII"/>
    <property type="match status" value="1"/>
</dbReference>
<keyword evidence="3" id="KW-1185">Reference proteome</keyword>
<organism evidence="2 3">
    <name type="scientific">Bondarzewia mesenterica</name>
    <dbReference type="NCBI Taxonomy" id="1095465"/>
    <lineage>
        <taxon>Eukaryota</taxon>
        <taxon>Fungi</taxon>
        <taxon>Dikarya</taxon>
        <taxon>Basidiomycota</taxon>
        <taxon>Agaricomycotina</taxon>
        <taxon>Agaricomycetes</taxon>
        <taxon>Russulales</taxon>
        <taxon>Bondarzewiaceae</taxon>
        <taxon>Bondarzewia</taxon>
    </lineage>
</organism>
<comment type="caution">
    <text evidence="2">The sequence shown here is derived from an EMBL/GenBank/DDBJ whole genome shotgun (WGS) entry which is preliminary data.</text>
</comment>
<sequence>MSSPASISDGPGSYIPHLLLLTNHEREVRRLRSLTRHEYEGIYRPPAPFGRFSSQLFLFIASFGIVMADSTSAPTKHTFIVYCPFYTDEGIMERRTKWLAPHFECMKKWKKDFMLVGGMMTPDDSLSLPPAQRDFIGFTLICQAESLEEVKSIIESDVYYTEGIWDKEALKISPFLSQTPLPGK</sequence>
<accession>A0A4S4LMW8</accession>
<dbReference type="AlphaFoldDB" id="A0A4S4LMW8"/>
<protein>
    <recommendedName>
        <fullName evidence="1">YCII-related domain-containing protein</fullName>
    </recommendedName>
</protein>
<evidence type="ECO:0000313" key="2">
    <source>
        <dbReference type="EMBL" id="THH13574.1"/>
    </source>
</evidence>
<dbReference type="InterPro" id="IPR011008">
    <property type="entry name" value="Dimeric_a/b-barrel"/>
</dbReference>
<feature type="domain" description="YCII-related" evidence="1">
    <location>
        <begin position="86"/>
        <end position="167"/>
    </location>
</feature>
<dbReference type="PANTHER" id="PTHR33606">
    <property type="entry name" value="PROTEIN YCII"/>
    <property type="match status" value="1"/>
</dbReference>
<dbReference type="Proteomes" id="UP000310158">
    <property type="component" value="Unassembled WGS sequence"/>
</dbReference>
<name>A0A4S4LMW8_9AGAM</name>
<dbReference type="SUPFAM" id="SSF54909">
    <property type="entry name" value="Dimeric alpha+beta barrel"/>
    <property type="match status" value="1"/>
</dbReference>
<gene>
    <name evidence="2" type="ORF">EW146_g6662</name>
</gene>
<dbReference type="InterPro" id="IPR005545">
    <property type="entry name" value="YCII"/>
</dbReference>
<evidence type="ECO:0000313" key="3">
    <source>
        <dbReference type="Proteomes" id="UP000310158"/>
    </source>
</evidence>
<dbReference type="EMBL" id="SGPL01000343">
    <property type="protein sequence ID" value="THH13574.1"/>
    <property type="molecule type" value="Genomic_DNA"/>
</dbReference>
<proteinExistence type="predicted"/>
<dbReference type="OrthoDB" id="5519740at2759"/>
<dbReference type="PANTHER" id="PTHR33606:SF3">
    <property type="entry name" value="PROTEIN YCII"/>
    <property type="match status" value="1"/>
</dbReference>
<reference evidence="2 3" key="1">
    <citation type="submission" date="2019-02" db="EMBL/GenBank/DDBJ databases">
        <title>Genome sequencing of the rare red list fungi Bondarzewia mesenterica.</title>
        <authorList>
            <person name="Buettner E."/>
            <person name="Kellner H."/>
        </authorList>
    </citation>
    <scope>NUCLEOTIDE SEQUENCE [LARGE SCALE GENOMIC DNA]</scope>
    <source>
        <strain evidence="2 3">DSM 108281</strain>
    </source>
</reference>
<dbReference type="InterPro" id="IPR051807">
    <property type="entry name" value="Sec-metab_biosynth-assoc"/>
</dbReference>
<dbReference type="Gene3D" id="3.30.70.1060">
    <property type="entry name" value="Dimeric alpha+beta barrel"/>
    <property type="match status" value="1"/>
</dbReference>